<accession>A0A165DA60</accession>
<organism evidence="1 2">
    <name type="scientific">Calocera cornea HHB12733</name>
    <dbReference type="NCBI Taxonomy" id="1353952"/>
    <lineage>
        <taxon>Eukaryota</taxon>
        <taxon>Fungi</taxon>
        <taxon>Dikarya</taxon>
        <taxon>Basidiomycota</taxon>
        <taxon>Agaricomycotina</taxon>
        <taxon>Dacrymycetes</taxon>
        <taxon>Dacrymycetales</taxon>
        <taxon>Dacrymycetaceae</taxon>
        <taxon>Calocera</taxon>
    </lineage>
</organism>
<evidence type="ECO:0000313" key="1">
    <source>
        <dbReference type="EMBL" id="KZT52381.1"/>
    </source>
</evidence>
<evidence type="ECO:0008006" key="3">
    <source>
        <dbReference type="Google" id="ProtNLM"/>
    </source>
</evidence>
<sequence length="402" mass="44945">MFEVWHESGLPFTNILLTCRGFYDIGRRYLYLGTKFYWDSEGTLMQSKGGLSLPAHDFVLRTAEEAKVLRRITIHRFKDPQLGAETSAALSVGLAALHHLELFQTWITQEVLTTITGIANLSILQLTLCNIGPEAHLSQMKTSPSVRIHHLEIMGLGFSSGTNSSQDAQKWAADEACALFKSLAGPCLRILDFALPHLLVDLSATRCMIELLQNLAETFALLPISITHLRWRTPLVVADLATMRAISTLFTQWTSLRVLLVPLLTLEVEWELHDGLLPALQHLSGPMGFIEALLPYVGQHLESIHTAVEYDGSPTEPHAVYAWKKEGWPNDRGPKTLILPTDKSGRDSHEDSWIYDILAQLGEPVHALEDFPYVYQWRPMQGRRIVLDTGSWSGVPPDAPSL</sequence>
<dbReference type="OrthoDB" id="10545636at2759"/>
<dbReference type="Proteomes" id="UP000076842">
    <property type="component" value="Unassembled WGS sequence"/>
</dbReference>
<evidence type="ECO:0000313" key="2">
    <source>
        <dbReference type="Proteomes" id="UP000076842"/>
    </source>
</evidence>
<reference evidence="1 2" key="1">
    <citation type="journal article" date="2016" name="Mol. Biol. Evol.">
        <title>Comparative Genomics of Early-Diverging Mushroom-Forming Fungi Provides Insights into the Origins of Lignocellulose Decay Capabilities.</title>
        <authorList>
            <person name="Nagy L.G."/>
            <person name="Riley R."/>
            <person name="Tritt A."/>
            <person name="Adam C."/>
            <person name="Daum C."/>
            <person name="Floudas D."/>
            <person name="Sun H."/>
            <person name="Yadav J.S."/>
            <person name="Pangilinan J."/>
            <person name="Larsson K.H."/>
            <person name="Matsuura K."/>
            <person name="Barry K."/>
            <person name="Labutti K."/>
            <person name="Kuo R."/>
            <person name="Ohm R.A."/>
            <person name="Bhattacharya S.S."/>
            <person name="Shirouzu T."/>
            <person name="Yoshinaga Y."/>
            <person name="Martin F.M."/>
            <person name="Grigoriev I.V."/>
            <person name="Hibbett D.S."/>
        </authorList>
    </citation>
    <scope>NUCLEOTIDE SEQUENCE [LARGE SCALE GENOMIC DNA]</scope>
    <source>
        <strain evidence="1 2">HHB12733</strain>
    </source>
</reference>
<keyword evidence="2" id="KW-1185">Reference proteome</keyword>
<protein>
    <recommendedName>
        <fullName evidence="3">F-box domain-containing protein</fullName>
    </recommendedName>
</protein>
<name>A0A165DA60_9BASI</name>
<gene>
    <name evidence="1" type="ORF">CALCODRAFT_558101</name>
</gene>
<dbReference type="EMBL" id="KV424068">
    <property type="protein sequence ID" value="KZT52381.1"/>
    <property type="molecule type" value="Genomic_DNA"/>
</dbReference>
<proteinExistence type="predicted"/>
<dbReference type="InParanoid" id="A0A165DA60"/>
<dbReference type="AlphaFoldDB" id="A0A165DA60"/>